<sequence>MPNGLLSDVGTKNEELWEQALADSKANNDNIYPDNPFNGGRGRGRGEMRGRGNFTQQPWRGSSRGSGNFGNGFGGNFGGSFGGSYGGGYGGGFGRGRGSNGTGDRPKIGPGSFDKSLGAKASTSSTAQK</sequence>
<proteinExistence type="predicted"/>
<keyword evidence="3" id="KW-1185">Reference proteome</keyword>
<dbReference type="AlphaFoldDB" id="F4R7I9"/>
<gene>
    <name evidence="2" type="ORF">MELLADRAFT_102205</name>
</gene>
<dbReference type="InParanoid" id="F4R7I9"/>
<accession>F4R7I9</accession>
<dbReference type="HOGENOM" id="CLU_1949284_0_0_1"/>
<feature type="region of interest" description="Disordered" evidence="1">
    <location>
        <begin position="19"/>
        <end position="73"/>
    </location>
</feature>
<dbReference type="GeneID" id="18921597"/>
<dbReference type="VEuPathDB" id="FungiDB:MELLADRAFT_102205"/>
<reference evidence="3" key="1">
    <citation type="journal article" date="2011" name="Proc. Natl. Acad. Sci. U.S.A.">
        <title>Obligate biotrophy features unraveled by the genomic analysis of rust fungi.</title>
        <authorList>
            <person name="Duplessis S."/>
            <person name="Cuomo C.A."/>
            <person name="Lin Y.-C."/>
            <person name="Aerts A."/>
            <person name="Tisserant E."/>
            <person name="Veneault-Fourrey C."/>
            <person name="Joly D.L."/>
            <person name="Hacquard S."/>
            <person name="Amselem J."/>
            <person name="Cantarel B.L."/>
            <person name="Chiu R."/>
            <person name="Coutinho P.M."/>
            <person name="Feau N."/>
            <person name="Field M."/>
            <person name="Frey P."/>
            <person name="Gelhaye E."/>
            <person name="Goldberg J."/>
            <person name="Grabherr M.G."/>
            <person name="Kodira C.D."/>
            <person name="Kohler A."/>
            <person name="Kuees U."/>
            <person name="Lindquist E.A."/>
            <person name="Lucas S.M."/>
            <person name="Mago R."/>
            <person name="Mauceli E."/>
            <person name="Morin E."/>
            <person name="Murat C."/>
            <person name="Pangilinan J.L."/>
            <person name="Park R."/>
            <person name="Pearson M."/>
            <person name="Quesneville H."/>
            <person name="Rouhier N."/>
            <person name="Sakthikumar S."/>
            <person name="Salamov A.A."/>
            <person name="Schmutz J."/>
            <person name="Selles B."/>
            <person name="Shapiro H."/>
            <person name="Tanguay P."/>
            <person name="Tuskan G.A."/>
            <person name="Henrissat B."/>
            <person name="Van de Peer Y."/>
            <person name="Rouze P."/>
            <person name="Ellis J.G."/>
            <person name="Dodds P.N."/>
            <person name="Schein J.E."/>
            <person name="Zhong S."/>
            <person name="Hamelin R.C."/>
            <person name="Grigoriev I.V."/>
            <person name="Szabo L.J."/>
            <person name="Martin F."/>
        </authorList>
    </citation>
    <scope>NUCLEOTIDE SEQUENCE [LARGE SCALE GENOMIC DNA]</scope>
    <source>
        <strain evidence="3">98AG31 / pathotype 3-4-7</strain>
    </source>
</reference>
<protein>
    <submittedName>
        <fullName evidence="2">Uncharacterized protein</fullName>
    </submittedName>
</protein>
<dbReference type="EMBL" id="GL883092">
    <property type="protein sequence ID" value="EGG11778.1"/>
    <property type="molecule type" value="Genomic_DNA"/>
</dbReference>
<evidence type="ECO:0000256" key="1">
    <source>
        <dbReference type="SAM" id="MobiDB-lite"/>
    </source>
</evidence>
<evidence type="ECO:0000313" key="2">
    <source>
        <dbReference type="EMBL" id="EGG11778.1"/>
    </source>
</evidence>
<feature type="region of interest" description="Disordered" evidence="1">
    <location>
        <begin position="88"/>
        <end position="129"/>
    </location>
</feature>
<dbReference type="Proteomes" id="UP000001072">
    <property type="component" value="Unassembled WGS sequence"/>
</dbReference>
<evidence type="ECO:0000313" key="3">
    <source>
        <dbReference type="Proteomes" id="UP000001072"/>
    </source>
</evidence>
<name>F4R7I9_MELLP</name>
<dbReference type="RefSeq" id="XP_007405413.1">
    <property type="nucleotide sequence ID" value="XM_007405351.1"/>
</dbReference>
<organism evidence="3">
    <name type="scientific">Melampsora larici-populina (strain 98AG31 / pathotype 3-4-7)</name>
    <name type="common">Poplar leaf rust fungus</name>
    <dbReference type="NCBI Taxonomy" id="747676"/>
    <lineage>
        <taxon>Eukaryota</taxon>
        <taxon>Fungi</taxon>
        <taxon>Dikarya</taxon>
        <taxon>Basidiomycota</taxon>
        <taxon>Pucciniomycotina</taxon>
        <taxon>Pucciniomycetes</taxon>
        <taxon>Pucciniales</taxon>
        <taxon>Melampsoraceae</taxon>
        <taxon>Melampsora</taxon>
    </lineage>
</organism>
<feature type="compositionally biased region" description="Gly residues" evidence="1">
    <location>
        <begin position="88"/>
        <end position="101"/>
    </location>
</feature>
<dbReference type="KEGG" id="mlr:MELLADRAFT_102205"/>